<accession>A0A0C1N5X7</accession>
<dbReference type="InterPro" id="IPR026444">
    <property type="entry name" value="Secre_tail"/>
</dbReference>
<dbReference type="InterPro" id="IPR000209">
    <property type="entry name" value="Peptidase_S8/S53_dom"/>
</dbReference>
<keyword evidence="11" id="KW-1185">Reference proteome</keyword>
<evidence type="ECO:0000256" key="4">
    <source>
        <dbReference type="ARBA" id="ARBA00022825"/>
    </source>
</evidence>
<evidence type="ECO:0000256" key="3">
    <source>
        <dbReference type="ARBA" id="ARBA00022801"/>
    </source>
</evidence>
<keyword evidence="2 5" id="KW-0645">Protease</keyword>
<feature type="domain" description="Peptidase S8/S53" evidence="7">
    <location>
        <begin position="398"/>
        <end position="669"/>
    </location>
</feature>
<keyword evidence="3 5" id="KW-0378">Hydrolase</keyword>
<dbReference type="Proteomes" id="UP000029738">
    <property type="component" value="Unassembled WGS sequence"/>
</dbReference>
<feature type="active site" description="Charge relay system" evidence="5">
    <location>
        <position position="441"/>
    </location>
</feature>
<keyword evidence="4 5" id="KW-0720">Serine protease</keyword>
<reference evidence="9" key="2">
    <citation type="submission" date="2019-11" db="EMBL/GenBank/DDBJ databases">
        <title>Improved Assembly of Tolypothrix boutellei genome.</title>
        <authorList>
            <person name="Sarangi A.N."/>
            <person name="Mukherjee M."/>
            <person name="Ghosh S."/>
            <person name="Singh D."/>
            <person name="Das A."/>
            <person name="Kant S."/>
            <person name="Prusty A."/>
            <person name="Tripathy S."/>
        </authorList>
    </citation>
    <scope>NUCLEOTIDE SEQUENCE</scope>
    <source>
        <strain evidence="9">VB521301</strain>
    </source>
</reference>
<evidence type="ECO:0000313" key="9">
    <source>
        <dbReference type="EMBL" id="KAF3888583.1"/>
    </source>
</evidence>
<dbReference type="PRINTS" id="PR00723">
    <property type="entry name" value="SUBTILISIN"/>
</dbReference>
<dbReference type="OrthoDB" id="543865at2"/>
<evidence type="ECO:0000259" key="7">
    <source>
        <dbReference type="Pfam" id="PF00082"/>
    </source>
</evidence>
<feature type="region of interest" description="Disordered" evidence="6">
    <location>
        <begin position="229"/>
        <end position="264"/>
    </location>
</feature>
<name>A0A0C1N5X7_9CYAN</name>
<comment type="similarity">
    <text evidence="1 5">Belongs to the peptidase S8 family.</text>
</comment>
<feature type="active site" description="Charge relay system" evidence="5">
    <location>
        <position position="621"/>
    </location>
</feature>
<dbReference type="PANTHER" id="PTHR43806">
    <property type="entry name" value="PEPTIDASE S8"/>
    <property type="match status" value="1"/>
</dbReference>
<protein>
    <submittedName>
        <fullName evidence="9">S8 family serine peptidase</fullName>
    </submittedName>
</protein>
<evidence type="ECO:0000256" key="1">
    <source>
        <dbReference type="ARBA" id="ARBA00011073"/>
    </source>
</evidence>
<sequence length="688" mass="73907">MFVSTPQDSLETSRNLNIFTHAPFTQDEVNIQGNELFTANLYGHSSFQDDFYDVNDGVDVDPIQYENYDKTPVIPVPLLSSTSLESTDTVFETGDEQVDSHNVAEYELSISATPTDIFSNTYDTSSLITINSYPESYSDWVDSFESDSYKFQLEFASNFELQLNALSANADVELHDISGNILASSKNSGNTDEAIAQRLSPGTYYIRVGADINSSTTYYNLSVSATPFSQETSPIPTSSNTQSTPTASSNPPTSASQAIPQTANNGTRIVRGNLGADTFTYVSGPAITVFLGNGNADYGSGQRDLLDLSSISSTTVTLRLANTTGGGVLYDIGNGTRLFDAIDFRDGKQILFEGIDRLVFADKVENLSVQPNDPLFNQQWNLQSMGVQDAWRFTMGNSNVLIGVQDTGLPVLNGKTNFDLGPTTYIADNYVDEDTSGATSHGLSTQSVINAQINNGVGESGITNSEVYHIDVIGGNTTDFSLVDATQEMIRKANAENRRLVINFSLTGGYSTQLEQLVANNQNVLFVFASGNTGGLTLAEPAILARYNNVIAVGASSGRKDYYGNSKNLGERITYSNWWGSNGGNDLTLTAPSEVIAAIRTQQSTSSASELGFNYNFNGTSASAPHVTGVAALLWSVNKNLTAVQIKDILSQTAYDLGNPGYDIYYGHGFVNASAAVRRALALGMGAA</sequence>
<dbReference type="Gene3D" id="3.40.50.200">
    <property type="entry name" value="Peptidase S8/S53 domain"/>
    <property type="match status" value="1"/>
</dbReference>
<dbReference type="EMBL" id="JHEG02000059">
    <property type="protein sequence ID" value="KIE07886.1"/>
    <property type="molecule type" value="Genomic_DNA"/>
</dbReference>
<dbReference type="EMBL" id="JHEG04000001">
    <property type="protein sequence ID" value="KAF3888583.1"/>
    <property type="molecule type" value="Genomic_DNA"/>
</dbReference>
<dbReference type="InterPro" id="IPR023828">
    <property type="entry name" value="Peptidase_S8_Ser-AS"/>
</dbReference>
<dbReference type="InterPro" id="IPR050131">
    <property type="entry name" value="Peptidase_S8_subtilisin-like"/>
</dbReference>
<dbReference type="GO" id="GO:0004252">
    <property type="term" value="F:serine-type endopeptidase activity"/>
    <property type="evidence" value="ECO:0007669"/>
    <property type="project" value="UniProtKB-UniRule"/>
</dbReference>
<evidence type="ECO:0000259" key="8">
    <source>
        <dbReference type="Pfam" id="PF04151"/>
    </source>
</evidence>
<evidence type="ECO:0000313" key="10">
    <source>
        <dbReference type="EMBL" id="KIE07886.1"/>
    </source>
</evidence>
<dbReference type="Pfam" id="PF04151">
    <property type="entry name" value="PPC"/>
    <property type="match status" value="1"/>
</dbReference>
<organism evidence="10">
    <name type="scientific">Tolypothrix bouteillei VB521301</name>
    <dbReference type="NCBI Taxonomy" id="1479485"/>
    <lineage>
        <taxon>Bacteria</taxon>
        <taxon>Bacillati</taxon>
        <taxon>Cyanobacteriota</taxon>
        <taxon>Cyanophyceae</taxon>
        <taxon>Nostocales</taxon>
        <taxon>Tolypothrichaceae</taxon>
        <taxon>Tolypothrix</taxon>
    </lineage>
</organism>
<dbReference type="Gene3D" id="2.60.120.380">
    <property type="match status" value="1"/>
</dbReference>
<dbReference type="InterPro" id="IPR015500">
    <property type="entry name" value="Peptidase_S8_subtilisin-rel"/>
</dbReference>
<dbReference type="NCBIfam" id="TIGR04183">
    <property type="entry name" value="Por_Secre_tail"/>
    <property type="match status" value="1"/>
</dbReference>
<dbReference type="PROSITE" id="PS00138">
    <property type="entry name" value="SUBTILASE_SER"/>
    <property type="match status" value="1"/>
</dbReference>
<dbReference type="Pfam" id="PF00082">
    <property type="entry name" value="Peptidase_S8"/>
    <property type="match status" value="1"/>
</dbReference>
<dbReference type="PANTHER" id="PTHR43806:SF11">
    <property type="entry name" value="CEREVISIN-RELATED"/>
    <property type="match status" value="1"/>
</dbReference>
<dbReference type="SUPFAM" id="SSF52743">
    <property type="entry name" value="Subtilisin-like"/>
    <property type="match status" value="1"/>
</dbReference>
<dbReference type="GO" id="GO:0006508">
    <property type="term" value="P:proteolysis"/>
    <property type="evidence" value="ECO:0007669"/>
    <property type="project" value="UniProtKB-KW"/>
</dbReference>
<evidence type="ECO:0000256" key="5">
    <source>
        <dbReference type="PROSITE-ProRule" id="PRU01240"/>
    </source>
</evidence>
<dbReference type="SUPFAM" id="SSF89260">
    <property type="entry name" value="Collagen-binding domain"/>
    <property type="match status" value="1"/>
</dbReference>
<feature type="active site" description="Charge relay system" evidence="5">
    <location>
        <position position="406"/>
    </location>
</feature>
<gene>
    <name evidence="10" type="ORF">DA73_0243720</name>
    <name evidence="9" type="ORF">DA73_0400026220</name>
</gene>
<dbReference type="RefSeq" id="WP_038100940.1">
    <property type="nucleotide sequence ID" value="NZ_JHEG04000001.1"/>
</dbReference>
<reference evidence="10" key="1">
    <citation type="journal article" date="2015" name="Genome Announc.">
        <title>Draft Genome Sequence of Tolypothrix boutellei Strain VB521301.</title>
        <authorList>
            <person name="Chandrababunaidu M.M."/>
            <person name="Singh D."/>
            <person name="Sen D."/>
            <person name="Bhan S."/>
            <person name="Das S."/>
            <person name="Gupta A."/>
            <person name="Adhikary S.P."/>
            <person name="Tripathy S."/>
        </authorList>
    </citation>
    <scope>NUCLEOTIDE SEQUENCE</scope>
    <source>
        <strain evidence="10">VB521301</strain>
    </source>
</reference>
<dbReference type="AlphaFoldDB" id="A0A0C1N5X7"/>
<feature type="domain" description="Peptidase C-terminal archaeal/bacterial" evidence="8">
    <location>
        <begin position="146"/>
        <end position="209"/>
    </location>
</feature>
<evidence type="ECO:0000256" key="2">
    <source>
        <dbReference type="ARBA" id="ARBA00022670"/>
    </source>
</evidence>
<proteinExistence type="inferred from homology"/>
<dbReference type="PROSITE" id="PS51892">
    <property type="entry name" value="SUBTILASE"/>
    <property type="match status" value="1"/>
</dbReference>
<dbReference type="InterPro" id="IPR007280">
    <property type="entry name" value="Peptidase_C_arc/bac"/>
</dbReference>
<dbReference type="STRING" id="1479485.DA73_0243720"/>
<feature type="compositionally biased region" description="Low complexity" evidence="6">
    <location>
        <begin position="232"/>
        <end position="257"/>
    </location>
</feature>
<dbReference type="InterPro" id="IPR036852">
    <property type="entry name" value="Peptidase_S8/S53_dom_sf"/>
</dbReference>
<evidence type="ECO:0000256" key="6">
    <source>
        <dbReference type="SAM" id="MobiDB-lite"/>
    </source>
</evidence>
<evidence type="ECO:0000313" key="11">
    <source>
        <dbReference type="Proteomes" id="UP000029738"/>
    </source>
</evidence>
<comment type="caution">
    <text evidence="10">The sequence shown here is derived from an EMBL/GenBank/DDBJ whole genome shotgun (WGS) entry which is preliminary data.</text>
</comment>